<keyword evidence="3" id="KW-1185">Reference proteome</keyword>
<evidence type="ECO:0000313" key="3">
    <source>
        <dbReference type="Proteomes" id="UP000305067"/>
    </source>
</evidence>
<evidence type="ECO:0000313" key="2">
    <source>
        <dbReference type="EMBL" id="TFK98772.1"/>
    </source>
</evidence>
<dbReference type="InterPro" id="IPR011333">
    <property type="entry name" value="SKP1/BTB/POZ_sf"/>
</dbReference>
<dbReference type="Gene3D" id="3.30.710.10">
    <property type="entry name" value="Potassium Channel Kv1.1, Chain A"/>
    <property type="match status" value="1"/>
</dbReference>
<dbReference type="SUPFAM" id="SSF54695">
    <property type="entry name" value="POZ domain"/>
    <property type="match status" value="1"/>
</dbReference>
<organism evidence="2 3">
    <name type="scientific">Pterulicium gracile</name>
    <dbReference type="NCBI Taxonomy" id="1884261"/>
    <lineage>
        <taxon>Eukaryota</taxon>
        <taxon>Fungi</taxon>
        <taxon>Dikarya</taxon>
        <taxon>Basidiomycota</taxon>
        <taxon>Agaricomycotina</taxon>
        <taxon>Agaricomycetes</taxon>
        <taxon>Agaricomycetidae</taxon>
        <taxon>Agaricales</taxon>
        <taxon>Pleurotineae</taxon>
        <taxon>Pterulaceae</taxon>
        <taxon>Pterulicium</taxon>
    </lineage>
</organism>
<feature type="domain" description="BTB" evidence="1">
    <location>
        <begin position="32"/>
        <end position="105"/>
    </location>
</feature>
<accession>A0A5C3Q9U4</accession>
<dbReference type="InterPro" id="IPR000210">
    <property type="entry name" value="BTB/POZ_dom"/>
</dbReference>
<dbReference type="Proteomes" id="UP000305067">
    <property type="component" value="Unassembled WGS sequence"/>
</dbReference>
<dbReference type="EMBL" id="ML178837">
    <property type="protein sequence ID" value="TFK98772.1"/>
    <property type="molecule type" value="Genomic_DNA"/>
</dbReference>
<dbReference type="STRING" id="1884261.A0A5C3Q9U4"/>
<evidence type="ECO:0000259" key="1">
    <source>
        <dbReference type="PROSITE" id="PS50097"/>
    </source>
</evidence>
<dbReference type="Pfam" id="PF00651">
    <property type="entry name" value="BTB"/>
    <property type="match status" value="1"/>
</dbReference>
<dbReference type="AlphaFoldDB" id="A0A5C3Q9U4"/>
<name>A0A5C3Q9U4_9AGAR</name>
<dbReference type="OrthoDB" id="3184970at2759"/>
<reference evidence="2 3" key="1">
    <citation type="journal article" date="2019" name="Nat. Ecol. Evol.">
        <title>Megaphylogeny resolves global patterns of mushroom evolution.</title>
        <authorList>
            <person name="Varga T."/>
            <person name="Krizsan K."/>
            <person name="Foldi C."/>
            <person name="Dima B."/>
            <person name="Sanchez-Garcia M."/>
            <person name="Sanchez-Ramirez S."/>
            <person name="Szollosi G.J."/>
            <person name="Szarkandi J.G."/>
            <person name="Papp V."/>
            <person name="Albert L."/>
            <person name="Andreopoulos W."/>
            <person name="Angelini C."/>
            <person name="Antonin V."/>
            <person name="Barry K.W."/>
            <person name="Bougher N.L."/>
            <person name="Buchanan P."/>
            <person name="Buyck B."/>
            <person name="Bense V."/>
            <person name="Catcheside P."/>
            <person name="Chovatia M."/>
            <person name="Cooper J."/>
            <person name="Damon W."/>
            <person name="Desjardin D."/>
            <person name="Finy P."/>
            <person name="Geml J."/>
            <person name="Haridas S."/>
            <person name="Hughes K."/>
            <person name="Justo A."/>
            <person name="Karasinski D."/>
            <person name="Kautmanova I."/>
            <person name="Kiss B."/>
            <person name="Kocsube S."/>
            <person name="Kotiranta H."/>
            <person name="LaButti K.M."/>
            <person name="Lechner B.E."/>
            <person name="Liimatainen K."/>
            <person name="Lipzen A."/>
            <person name="Lukacs Z."/>
            <person name="Mihaltcheva S."/>
            <person name="Morgado L.N."/>
            <person name="Niskanen T."/>
            <person name="Noordeloos M.E."/>
            <person name="Ohm R.A."/>
            <person name="Ortiz-Santana B."/>
            <person name="Ovrebo C."/>
            <person name="Racz N."/>
            <person name="Riley R."/>
            <person name="Savchenko A."/>
            <person name="Shiryaev A."/>
            <person name="Soop K."/>
            <person name="Spirin V."/>
            <person name="Szebenyi C."/>
            <person name="Tomsovsky M."/>
            <person name="Tulloss R.E."/>
            <person name="Uehling J."/>
            <person name="Grigoriev I.V."/>
            <person name="Vagvolgyi C."/>
            <person name="Papp T."/>
            <person name="Martin F.M."/>
            <person name="Miettinen O."/>
            <person name="Hibbett D.S."/>
            <person name="Nagy L.G."/>
        </authorList>
    </citation>
    <scope>NUCLEOTIDE SEQUENCE [LARGE SCALE GENOMIC DNA]</scope>
    <source>
        <strain evidence="2 3">CBS 309.79</strain>
    </source>
</reference>
<sequence>MRPPRMKASSELPRPVLNLQMVNRAFNDESTADLILKSCNAQSFFVHKDILDAYSGTFADAGDCSSSGEPARQTSNQETVECTETGETLGYLLRFMYRNGVRPDLEVMSIVQLSALVDAAEKYDVFAIKDILWVYMRGWVKRDPIAVYQCAVVHGHKQLAVDSAFESVQHPSGATLDKRLSGFALEQWLTIRDIVWAVDSLTPETAGVSAILDHRVELCQSRKGHNCSCDLWRTFATELPIPLVEATFRQDRRQFIKAFDFTEAVEWGISNSLRSCGACQNMARTWLSELMAVKKAKLDEQFGEKK</sequence>
<proteinExistence type="predicted"/>
<gene>
    <name evidence="2" type="ORF">BDV98DRAFT_606557</name>
</gene>
<protein>
    <recommendedName>
        <fullName evidence="1">BTB domain-containing protein</fullName>
    </recommendedName>
</protein>
<dbReference type="PROSITE" id="PS50097">
    <property type="entry name" value="BTB"/>
    <property type="match status" value="1"/>
</dbReference>